<protein>
    <recommendedName>
        <fullName evidence="1">Toxin YqcG C-terminal domain-containing protein</fullName>
    </recommendedName>
</protein>
<sequence length="89" mass="10472">MWVRVRDTSTDANLVDLGGKGKWKLIEWKPGQSRRNLWDMGHFPGAKYSQLRTDYLAGNISKKSFLARYHDVENYGVEDWRRNSSHEDE</sequence>
<gene>
    <name evidence="2" type="ORF">JOF44_000258</name>
</gene>
<name>A0ABS4YFG6_9MICO</name>
<keyword evidence="3" id="KW-1185">Reference proteome</keyword>
<dbReference type="Proteomes" id="UP000698222">
    <property type="component" value="Unassembled WGS sequence"/>
</dbReference>
<proteinExistence type="predicted"/>
<evidence type="ECO:0000313" key="2">
    <source>
        <dbReference type="EMBL" id="MBP2407355.1"/>
    </source>
</evidence>
<feature type="domain" description="Toxin YqcG C-terminal" evidence="1">
    <location>
        <begin position="30"/>
        <end position="89"/>
    </location>
</feature>
<dbReference type="InterPro" id="IPR026835">
    <property type="entry name" value="YqcG_C"/>
</dbReference>
<accession>A0ABS4YFG6</accession>
<comment type="caution">
    <text evidence="2">The sequence shown here is derived from an EMBL/GenBank/DDBJ whole genome shotgun (WGS) entry which is preliminary data.</text>
</comment>
<evidence type="ECO:0000259" key="1">
    <source>
        <dbReference type="Pfam" id="PF14410"/>
    </source>
</evidence>
<evidence type="ECO:0000313" key="3">
    <source>
        <dbReference type="Proteomes" id="UP000698222"/>
    </source>
</evidence>
<reference evidence="2 3" key="1">
    <citation type="submission" date="2021-03" db="EMBL/GenBank/DDBJ databases">
        <title>Sequencing the genomes of 1000 actinobacteria strains.</title>
        <authorList>
            <person name="Klenk H.-P."/>
        </authorList>
    </citation>
    <scope>NUCLEOTIDE SEQUENCE [LARGE SCALE GENOMIC DNA]</scope>
    <source>
        <strain evidence="2 3">DSM 14564</strain>
    </source>
</reference>
<dbReference type="EMBL" id="JAGIOC010000001">
    <property type="protein sequence ID" value="MBP2407355.1"/>
    <property type="molecule type" value="Genomic_DNA"/>
</dbReference>
<dbReference type="Pfam" id="PF14410">
    <property type="entry name" value="GH-E"/>
    <property type="match status" value="1"/>
</dbReference>
<dbReference type="RefSeq" id="WP_209886413.1">
    <property type="nucleotide sequence ID" value="NZ_BAAAJV010000009.1"/>
</dbReference>
<organism evidence="2 3">
    <name type="scientific">Brachybacterium fresconis</name>
    <dbReference type="NCBI Taxonomy" id="173363"/>
    <lineage>
        <taxon>Bacteria</taxon>
        <taxon>Bacillati</taxon>
        <taxon>Actinomycetota</taxon>
        <taxon>Actinomycetes</taxon>
        <taxon>Micrococcales</taxon>
        <taxon>Dermabacteraceae</taxon>
        <taxon>Brachybacterium</taxon>
    </lineage>
</organism>